<keyword evidence="6" id="KW-0614">Plasmid</keyword>
<gene>
    <name evidence="6" type="ORF">QEZ52_21870</name>
</gene>
<comment type="similarity">
    <text evidence="1">Belongs to the PanB family.</text>
</comment>
<sequence length="278" mass="29570">MKRIYTFGGVPAARNLTVADIVAGKGLRKLVQTTAVNRTEAAAAEAAAIDHLSIVDHDLAEVRAGAPNTFTTAALMASDYETHQDILRAGIRAATAGADAVYTMRSLKAVELLADEGLAVQGHLGLVPRLSTRIGGLRAYGRTADEAMSLAEDLRRLEDAGAYAVELECVADEAIAEISPRTRLITHSIGSGGAADVIFLFQDDACGDTPNAPRHARAFADMASARAAMEVERMKGLTAFRAAVLNGSYPDCTTSVAMKPGEHEKLREALDKRRPFHQ</sequence>
<accession>A0ABZ2XZ59</accession>
<dbReference type="InterPro" id="IPR015813">
    <property type="entry name" value="Pyrv/PenolPyrv_kinase-like_dom"/>
</dbReference>
<organism evidence="6 7">
    <name type="scientific">Aliisedimentitalea scapharcae</name>
    <dbReference type="NCBI Taxonomy" id="1524259"/>
    <lineage>
        <taxon>Bacteria</taxon>
        <taxon>Pseudomonadati</taxon>
        <taxon>Pseudomonadota</taxon>
        <taxon>Alphaproteobacteria</taxon>
        <taxon>Rhodobacterales</taxon>
        <taxon>Roseobacteraceae</taxon>
        <taxon>Aliisedimentitalea</taxon>
    </lineage>
</organism>
<dbReference type="PANTHER" id="PTHR20881">
    <property type="entry name" value="3-METHYL-2-OXOBUTANOATE HYDROXYMETHYLTRANSFERASE"/>
    <property type="match status" value="1"/>
</dbReference>
<evidence type="ECO:0000256" key="1">
    <source>
        <dbReference type="ARBA" id="ARBA00008676"/>
    </source>
</evidence>
<comment type="subunit">
    <text evidence="2">Homodecamer; pentamer of dimers.</text>
</comment>
<evidence type="ECO:0000256" key="2">
    <source>
        <dbReference type="ARBA" id="ARBA00011424"/>
    </source>
</evidence>
<dbReference type="Gene3D" id="3.20.20.60">
    <property type="entry name" value="Phosphoenolpyruvate-binding domains"/>
    <property type="match status" value="1"/>
</dbReference>
<keyword evidence="4" id="KW-0566">Pantothenate biosynthesis</keyword>
<evidence type="ECO:0000313" key="6">
    <source>
        <dbReference type="EMBL" id="WZK91390.1"/>
    </source>
</evidence>
<evidence type="ECO:0000313" key="7">
    <source>
        <dbReference type="Proteomes" id="UP001623232"/>
    </source>
</evidence>
<evidence type="ECO:0000256" key="4">
    <source>
        <dbReference type="ARBA" id="ARBA00022655"/>
    </source>
</evidence>
<name>A0ABZ2XZ59_9RHOB</name>
<keyword evidence="5 6" id="KW-0808">Transferase</keyword>
<dbReference type="GO" id="GO:0003864">
    <property type="term" value="F:3-methyl-2-oxobutanoate hydroxymethyltransferase activity"/>
    <property type="evidence" value="ECO:0007669"/>
    <property type="project" value="UniProtKB-EC"/>
</dbReference>
<protein>
    <recommendedName>
        <fullName evidence="3">3-methyl-2-oxobutanoate hydroxymethyltransferase</fullName>
        <ecNumber evidence="3">2.1.2.11</ecNumber>
    </recommendedName>
</protein>
<dbReference type="Proteomes" id="UP001623232">
    <property type="component" value="Plasmid unnamed2"/>
</dbReference>
<dbReference type="InterPro" id="IPR003700">
    <property type="entry name" value="Pantoate_hydroxy_MeTrfase"/>
</dbReference>
<evidence type="ECO:0000256" key="5">
    <source>
        <dbReference type="ARBA" id="ARBA00022679"/>
    </source>
</evidence>
<dbReference type="Pfam" id="PF02548">
    <property type="entry name" value="Pantoate_transf"/>
    <property type="match status" value="1"/>
</dbReference>
<geneLocation type="plasmid" evidence="6 7">
    <name>unnamed2</name>
</geneLocation>
<proteinExistence type="inferred from homology"/>
<dbReference type="EC" id="2.1.2.11" evidence="3"/>
<evidence type="ECO:0000256" key="3">
    <source>
        <dbReference type="ARBA" id="ARBA00012618"/>
    </source>
</evidence>
<dbReference type="InterPro" id="IPR040442">
    <property type="entry name" value="Pyrv_kinase-like_dom_sf"/>
</dbReference>
<dbReference type="SUPFAM" id="SSF51621">
    <property type="entry name" value="Phosphoenolpyruvate/pyruvate domain"/>
    <property type="match status" value="1"/>
</dbReference>
<reference evidence="6 7" key="1">
    <citation type="submission" date="2023-04" db="EMBL/GenBank/DDBJ databases">
        <title>Complete genome sequence of Alisedimentitalea scapharcae.</title>
        <authorList>
            <person name="Rong J.-C."/>
            <person name="Yi M.-L."/>
            <person name="Zhao Q."/>
        </authorList>
    </citation>
    <scope>NUCLEOTIDE SEQUENCE [LARGE SCALE GENOMIC DNA]</scope>
    <source>
        <strain evidence="6 7">KCTC 42119</strain>
        <plasmid evidence="6 7">unnamed2</plasmid>
    </source>
</reference>
<dbReference type="EMBL" id="CP123586">
    <property type="protein sequence ID" value="WZK91390.1"/>
    <property type="molecule type" value="Genomic_DNA"/>
</dbReference>
<keyword evidence="7" id="KW-1185">Reference proteome</keyword>
<dbReference type="RefSeq" id="WP_343211614.1">
    <property type="nucleotide sequence ID" value="NZ_CP123586.1"/>
</dbReference>
<dbReference type="PANTHER" id="PTHR20881:SF0">
    <property type="entry name" value="3-METHYL-2-OXOBUTANOATE HYDROXYMETHYLTRANSFERASE"/>
    <property type="match status" value="1"/>
</dbReference>